<dbReference type="PROSITE" id="PS50405">
    <property type="entry name" value="GST_CTER"/>
    <property type="match status" value="1"/>
</dbReference>
<dbReference type="SUPFAM" id="SSF52833">
    <property type="entry name" value="Thioredoxin-like"/>
    <property type="match status" value="1"/>
</dbReference>
<dbReference type="InterPro" id="IPR004046">
    <property type="entry name" value="GST_C"/>
</dbReference>
<dbReference type="SUPFAM" id="SSF47616">
    <property type="entry name" value="GST C-terminal domain-like"/>
    <property type="match status" value="1"/>
</dbReference>
<organism evidence="4 5">
    <name type="scientific">Cereibacter changlensis</name>
    <dbReference type="NCBI Taxonomy" id="402884"/>
    <lineage>
        <taxon>Bacteria</taxon>
        <taxon>Pseudomonadati</taxon>
        <taxon>Pseudomonadota</taxon>
        <taxon>Alphaproteobacteria</taxon>
        <taxon>Rhodobacterales</taxon>
        <taxon>Paracoccaceae</taxon>
        <taxon>Cereibacter</taxon>
    </lineage>
</organism>
<dbReference type="InterPro" id="IPR040079">
    <property type="entry name" value="Glutathione_S-Trfase"/>
</dbReference>
<protein>
    <submittedName>
        <fullName evidence="4">Glutathione transferase GstA</fullName>
        <ecNumber evidence="4">2.5.1.18</ecNumber>
    </submittedName>
</protein>
<dbReference type="PROSITE" id="PS50404">
    <property type="entry name" value="GST_NTER"/>
    <property type="match status" value="1"/>
</dbReference>
<dbReference type="InterPro" id="IPR010987">
    <property type="entry name" value="Glutathione-S-Trfase_C-like"/>
</dbReference>
<dbReference type="CDD" id="cd03057">
    <property type="entry name" value="GST_N_Beta"/>
    <property type="match status" value="1"/>
</dbReference>
<dbReference type="AlphaFoldDB" id="A0A4V5NLR0"/>
<dbReference type="Pfam" id="PF00043">
    <property type="entry name" value="GST_C"/>
    <property type="match status" value="1"/>
</dbReference>
<dbReference type="RefSeq" id="WP_136792441.1">
    <property type="nucleotide sequence ID" value="NZ_SWAU01000081.1"/>
</dbReference>
<dbReference type="SFLD" id="SFLDS00019">
    <property type="entry name" value="Glutathione_Transferase_(cytos"/>
    <property type="match status" value="1"/>
</dbReference>
<name>A0A4V5NLR0_9RHOB</name>
<evidence type="ECO:0000313" key="4">
    <source>
        <dbReference type="EMBL" id="TKA96667.1"/>
    </source>
</evidence>
<reference evidence="4 5" key="1">
    <citation type="submission" date="2019-04" db="EMBL/GenBank/DDBJ databases">
        <title>Crypto-aerobic microbial life in anoxic (sulfidic) marine sediments.</title>
        <authorList>
            <person name="Bhattacharya S."/>
            <person name="Roy C."/>
            <person name="Mondal N."/>
            <person name="Sarkar J."/>
            <person name="Mandal S."/>
            <person name="Rameez M.J."/>
            <person name="Ghosh W."/>
        </authorList>
    </citation>
    <scope>NUCLEOTIDE SEQUENCE [LARGE SCALE GENOMIC DNA]</scope>
    <source>
        <strain evidence="4 5">SBBC</strain>
    </source>
</reference>
<dbReference type="Gene3D" id="3.40.30.10">
    <property type="entry name" value="Glutaredoxin"/>
    <property type="match status" value="1"/>
</dbReference>
<evidence type="ECO:0000259" key="3">
    <source>
        <dbReference type="PROSITE" id="PS50405"/>
    </source>
</evidence>
<sequence>MKLYYSPGVCSMASHIVLHQTGSTFEIEKVDLGTKQTETGTDYRTVNPKGSVPALETAEGILTEGPAILQFVADKAGDTTLSPPAGTMARARMQEALNFVASELHTAYSPLFNPALDDERRSAARGVVAKKLGWIEGLLSDGRDFLTGSAFTVADAYAFVVVNWSGMVGVDLTDFPKIRAFAARVQSRPAVQQAMQAEGLA</sequence>
<dbReference type="CDD" id="cd03188">
    <property type="entry name" value="GST_C_Beta"/>
    <property type="match status" value="1"/>
</dbReference>
<evidence type="ECO:0000256" key="1">
    <source>
        <dbReference type="RuleBase" id="RU003494"/>
    </source>
</evidence>
<evidence type="ECO:0000313" key="5">
    <source>
        <dbReference type="Proteomes" id="UP000306340"/>
    </source>
</evidence>
<comment type="similarity">
    <text evidence="1">Belongs to the GST superfamily.</text>
</comment>
<feature type="domain" description="GST C-terminal" evidence="3">
    <location>
        <begin position="86"/>
        <end position="201"/>
    </location>
</feature>
<evidence type="ECO:0000259" key="2">
    <source>
        <dbReference type="PROSITE" id="PS50404"/>
    </source>
</evidence>
<dbReference type="InterPro" id="IPR004045">
    <property type="entry name" value="Glutathione_S-Trfase_N"/>
</dbReference>
<dbReference type="NCBIfam" id="NF007831">
    <property type="entry name" value="PRK10542.1"/>
    <property type="match status" value="1"/>
</dbReference>
<comment type="caution">
    <text evidence="4">The sequence shown here is derived from an EMBL/GenBank/DDBJ whole genome shotgun (WGS) entry which is preliminary data.</text>
</comment>
<dbReference type="EMBL" id="SWAU01000081">
    <property type="protein sequence ID" value="TKA96667.1"/>
    <property type="molecule type" value="Genomic_DNA"/>
</dbReference>
<dbReference type="SFLD" id="SFLDG01150">
    <property type="entry name" value="Main.1:_Beta-like"/>
    <property type="match status" value="1"/>
</dbReference>
<keyword evidence="4" id="KW-0808">Transferase</keyword>
<feature type="domain" description="GST N-terminal" evidence="2">
    <location>
        <begin position="1"/>
        <end position="80"/>
    </location>
</feature>
<accession>A0A4V5NLR0</accession>
<dbReference type="PANTHER" id="PTHR44051">
    <property type="entry name" value="GLUTATHIONE S-TRANSFERASE-RELATED"/>
    <property type="match status" value="1"/>
</dbReference>
<dbReference type="InterPro" id="IPR036249">
    <property type="entry name" value="Thioredoxin-like_sf"/>
</dbReference>
<dbReference type="SFLD" id="SFLDG00358">
    <property type="entry name" value="Main_(cytGST)"/>
    <property type="match status" value="1"/>
</dbReference>
<gene>
    <name evidence="4" type="primary">gstA</name>
    <name evidence="4" type="ORF">FAZ78_10240</name>
</gene>
<dbReference type="InterPro" id="IPR036282">
    <property type="entry name" value="Glutathione-S-Trfase_C_sf"/>
</dbReference>
<dbReference type="GO" id="GO:0004364">
    <property type="term" value="F:glutathione transferase activity"/>
    <property type="evidence" value="ECO:0007669"/>
    <property type="project" value="UniProtKB-EC"/>
</dbReference>
<dbReference type="Pfam" id="PF02798">
    <property type="entry name" value="GST_N"/>
    <property type="match status" value="1"/>
</dbReference>
<dbReference type="Proteomes" id="UP000306340">
    <property type="component" value="Unassembled WGS sequence"/>
</dbReference>
<proteinExistence type="inferred from homology"/>
<dbReference type="Gene3D" id="1.20.1050.10">
    <property type="match status" value="1"/>
</dbReference>
<dbReference type="EC" id="2.5.1.18" evidence="4"/>
<dbReference type="PANTHER" id="PTHR44051:SF8">
    <property type="entry name" value="GLUTATHIONE S-TRANSFERASE GSTA"/>
    <property type="match status" value="1"/>
</dbReference>